<dbReference type="GO" id="GO:0005245">
    <property type="term" value="F:voltage-gated calcium channel activity"/>
    <property type="evidence" value="ECO:0007669"/>
    <property type="project" value="TreeGrafter"/>
</dbReference>
<gene>
    <name evidence="1" type="ORF">OS493_031712</name>
</gene>
<accession>A0A9W9ZJK8</accession>
<dbReference type="EMBL" id="MU825910">
    <property type="protein sequence ID" value="KAJ7382936.1"/>
    <property type="molecule type" value="Genomic_DNA"/>
</dbReference>
<organism evidence="1 2">
    <name type="scientific">Desmophyllum pertusum</name>
    <dbReference type="NCBI Taxonomy" id="174260"/>
    <lineage>
        <taxon>Eukaryota</taxon>
        <taxon>Metazoa</taxon>
        <taxon>Cnidaria</taxon>
        <taxon>Anthozoa</taxon>
        <taxon>Hexacorallia</taxon>
        <taxon>Scleractinia</taxon>
        <taxon>Caryophylliina</taxon>
        <taxon>Caryophylliidae</taxon>
        <taxon>Desmophyllum</taxon>
    </lineage>
</organism>
<reference evidence="1" key="1">
    <citation type="submission" date="2023-01" db="EMBL/GenBank/DDBJ databases">
        <title>Genome assembly of the deep-sea coral Lophelia pertusa.</title>
        <authorList>
            <person name="Herrera S."/>
            <person name="Cordes E."/>
        </authorList>
    </citation>
    <scope>NUCLEOTIDE SEQUENCE</scope>
    <source>
        <strain evidence="1">USNM1676648</strain>
        <tissue evidence="1">Polyp</tissue>
    </source>
</reference>
<keyword evidence="2" id="KW-1185">Reference proteome</keyword>
<sequence length="191" mass="21374">MDITTLEPETEFNDVIASIIRGGHGQKTFVSKQFLARGGRVEEGVTAVQLNSTYYWKSVRETSFTVGIVVPVGDMDETLAEQTIPSGTVVKFSAEAFTDPFNYLGLNETISSVNAYEAYMTRRSSKKNPGFKPGIRDTVVATRKVEDIWLRGSKEYANYLVWRYVGTGNGVLRMTPVTLLAKLYDPTKRPW</sequence>
<dbReference type="AlphaFoldDB" id="A0A9W9ZJK8"/>
<comment type="caution">
    <text evidence="1">The sequence shown here is derived from an EMBL/GenBank/DDBJ whole genome shotgun (WGS) entry which is preliminary data.</text>
</comment>
<dbReference type="Proteomes" id="UP001163046">
    <property type="component" value="Unassembled WGS sequence"/>
</dbReference>
<evidence type="ECO:0000313" key="2">
    <source>
        <dbReference type="Proteomes" id="UP001163046"/>
    </source>
</evidence>
<dbReference type="PANTHER" id="PTHR10166">
    <property type="entry name" value="VOLTAGE-DEPENDENT CALCIUM CHANNEL SUBUNIT ALPHA-2/DELTA-RELATED"/>
    <property type="match status" value="1"/>
</dbReference>
<name>A0A9W9ZJK8_9CNID</name>
<evidence type="ECO:0000313" key="1">
    <source>
        <dbReference type="EMBL" id="KAJ7382936.1"/>
    </source>
</evidence>
<protein>
    <submittedName>
        <fullName evidence="1">Uncharacterized protein</fullName>
    </submittedName>
</protein>
<proteinExistence type="predicted"/>
<dbReference type="OrthoDB" id="10048172at2759"/>
<dbReference type="GO" id="GO:0005891">
    <property type="term" value="C:voltage-gated calcium channel complex"/>
    <property type="evidence" value="ECO:0007669"/>
    <property type="project" value="TreeGrafter"/>
</dbReference>
<dbReference type="InterPro" id="IPR051173">
    <property type="entry name" value="Ca_channel_alpha-2/delta"/>
</dbReference>
<dbReference type="PANTHER" id="PTHR10166:SF66">
    <property type="entry name" value="VWFA AND CACHE DOMAIN-CONTAINING PROTEIN CG16868"/>
    <property type="match status" value="1"/>
</dbReference>